<reference evidence="2 3" key="1">
    <citation type="submission" date="2017-10" db="EMBL/GenBank/DDBJ databases">
        <title>Comparative genomics in systemic dimorphic fungi from Ajellomycetaceae.</title>
        <authorList>
            <person name="Munoz J.F."/>
            <person name="Mcewen J.G."/>
            <person name="Clay O.K."/>
            <person name="Cuomo C.A."/>
        </authorList>
    </citation>
    <scope>NUCLEOTIDE SEQUENCE [LARGE SCALE GENOMIC DNA]</scope>
    <source>
        <strain evidence="2 3">UAMH5409</strain>
    </source>
</reference>
<dbReference type="Proteomes" id="UP000223968">
    <property type="component" value="Unassembled WGS sequence"/>
</dbReference>
<keyword evidence="3" id="KW-1185">Reference proteome</keyword>
<proteinExistence type="predicted"/>
<evidence type="ECO:0000313" key="3">
    <source>
        <dbReference type="Proteomes" id="UP000223968"/>
    </source>
</evidence>
<organism evidence="2 3">
    <name type="scientific">Helicocarpus griseus UAMH5409</name>
    <dbReference type="NCBI Taxonomy" id="1447875"/>
    <lineage>
        <taxon>Eukaryota</taxon>
        <taxon>Fungi</taxon>
        <taxon>Dikarya</taxon>
        <taxon>Ascomycota</taxon>
        <taxon>Pezizomycotina</taxon>
        <taxon>Eurotiomycetes</taxon>
        <taxon>Eurotiomycetidae</taxon>
        <taxon>Onygenales</taxon>
        <taxon>Ajellomycetaceae</taxon>
        <taxon>Helicocarpus</taxon>
    </lineage>
</organism>
<dbReference type="STRING" id="1447875.A0A2B7XQR0"/>
<feature type="compositionally biased region" description="Polar residues" evidence="1">
    <location>
        <begin position="1"/>
        <end position="11"/>
    </location>
</feature>
<evidence type="ECO:0000313" key="2">
    <source>
        <dbReference type="EMBL" id="PGH11310.1"/>
    </source>
</evidence>
<protein>
    <submittedName>
        <fullName evidence="2">Uncharacterized protein</fullName>
    </submittedName>
</protein>
<gene>
    <name evidence="2" type="ORF">AJ79_04926</name>
</gene>
<feature type="region of interest" description="Disordered" evidence="1">
    <location>
        <begin position="1"/>
        <end position="44"/>
    </location>
</feature>
<dbReference type="EMBL" id="PDNB01000074">
    <property type="protein sequence ID" value="PGH11310.1"/>
    <property type="molecule type" value="Genomic_DNA"/>
</dbReference>
<dbReference type="AlphaFoldDB" id="A0A2B7XQR0"/>
<accession>A0A2B7XQR0</accession>
<comment type="caution">
    <text evidence="2">The sequence shown here is derived from an EMBL/GenBank/DDBJ whole genome shotgun (WGS) entry which is preliminary data.</text>
</comment>
<dbReference type="OrthoDB" id="5352953at2759"/>
<evidence type="ECO:0000256" key="1">
    <source>
        <dbReference type="SAM" id="MobiDB-lite"/>
    </source>
</evidence>
<sequence>MPLKGTSQRLAQRNPEADPLEPAQKRRKTSTSCSGQTSAESTTASTEILDDLPDLIKSAKQKINAYFPTGKQDEKLPACLNAFLDYLPETGCKSVAKDVLQCGDDSEMLFEVFENLYTSFLVPMKAISRSAPVTQSSHSAQGNQTEAGASELLESPLRRQQRFREDCLQRDGYRCLISGLIDREHFRESGSTEEEDVAGLDAAHIIPFSYSSFEETEVSPTNSFPMDKKD</sequence>
<name>A0A2B7XQR0_9EURO</name>